<dbReference type="Gene3D" id="3.40.366.10">
    <property type="entry name" value="Malonyl-Coenzyme A Acyl Carrier Protein, domain 2"/>
    <property type="match status" value="1"/>
</dbReference>
<feature type="region of interest" description="Disordered" evidence="7">
    <location>
        <begin position="602"/>
        <end position="623"/>
    </location>
</feature>
<dbReference type="PROSITE" id="PS00606">
    <property type="entry name" value="KS3_1"/>
    <property type="match status" value="1"/>
</dbReference>
<evidence type="ECO:0000256" key="3">
    <source>
        <dbReference type="ARBA" id="ARBA00022679"/>
    </source>
</evidence>
<dbReference type="PANTHER" id="PTHR43775:SF29">
    <property type="entry name" value="ASPERFURANONE POLYKETIDE SYNTHASE AFOG-RELATED"/>
    <property type="match status" value="1"/>
</dbReference>
<dbReference type="Pfam" id="PF00698">
    <property type="entry name" value="Acyl_transf_1"/>
    <property type="match status" value="1"/>
</dbReference>
<keyword evidence="2" id="KW-0597">Phosphoprotein</keyword>
<dbReference type="InterPro" id="IPR014030">
    <property type="entry name" value="Ketoacyl_synth_N"/>
</dbReference>
<dbReference type="InterPro" id="IPR020807">
    <property type="entry name" value="PKS_DH"/>
</dbReference>
<dbReference type="InterPro" id="IPR011032">
    <property type="entry name" value="GroES-like_sf"/>
</dbReference>
<dbReference type="InterPro" id="IPR014043">
    <property type="entry name" value="Acyl_transferase_dom"/>
</dbReference>
<dbReference type="CDD" id="cd05195">
    <property type="entry name" value="enoyl_red"/>
    <property type="match status" value="1"/>
</dbReference>
<dbReference type="InterPro" id="IPR057326">
    <property type="entry name" value="KR_dom"/>
</dbReference>
<dbReference type="SUPFAM" id="SSF52151">
    <property type="entry name" value="FabD/lysophospholipase-like"/>
    <property type="match status" value="1"/>
</dbReference>
<evidence type="ECO:0000256" key="7">
    <source>
        <dbReference type="SAM" id="MobiDB-lite"/>
    </source>
</evidence>
<dbReference type="InterPro" id="IPR056501">
    <property type="entry name" value="NAD-bd_HRPKS_sdrA"/>
</dbReference>
<feature type="active site" description="Proton donor; for dehydratase activity" evidence="6">
    <location>
        <position position="1197"/>
    </location>
</feature>
<dbReference type="CDD" id="cd05274">
    <property type="entry name" value="KR_FAS_SDR_x"/>
    <property type="match status" value="1"/>
</dbReference>
<evidence type="ECO:0000256" key="2">
    <source>
        <dbReference type="ARBA" id="ARBA00022553"/>
    </source>
</evidence>
<dbReference type="InterPro" id="IPR042104">
    <property type="entry name" value="PKS_dehydratase_sf"/>
</dbReference>
<dbReference type="InterPro" id="IPR018201">
    <property type="entry name" value="Ketoacyl_synth_AS"/>
</dbReference>
<evidence type="ECO:0000256" key="1">
    <source>
        <dbReference type="ARBA" id="ARBA00022450"/>
    </source>
</evidence>
<feature type="region of interest" description="C-terminal hotdog fold" evidence="6">
    <location>
        <begin position="1119"/>
        <end position="1280"/>
    </location>
</feature>
<organism evidence="10 11">
    <name type="scientific">Coniochaeta hoffmannii</name>
    <dbReference type="NCBI Taxonomy" id="91930"/>
    <lineage>
        <taxon>Eukaryota</taxon>
        <taxon>Fungi</taxon>
        <taxon>Dikarya</taxon>
        <taxon>Ascomycota</taxon>
        <taxon>Pezizomycotina</taxon>
        <taxon>Sordariomycetes</taxon>
        <taxon>Sordariomycetidae</taxon>
        <taxon>Coniochaetales</taxon>
        <taxon>Coniochaetaceae</taxon>
        <taxon>Coniochaeta</taxon>
    </lineage>
</organism>
<dbReference type="InterPro" id="IPR016035">
    <property type="entry name" value="Acyl_Trfase/lysoPLipase"/>
</dbReference>
<dbReference type="InterPro" id="IPR001227">
    <property type="entry name" value="Ac_transferase_dom_sf"/>
</dbReference>
<feature type="domain" description="Ketosynthase family 3 (KS3)" evidence="8">
    <location>
        <begin position="9"/>
        <end position="434"/>
    </location>
</feature>
<dbReference type="InterPro" id="IPR032821">
    <property type="entry name" value="PKS_assoc"/>
</dbReference>
<dbReference type="SUPFAM" id="SSF55048">
    <property type="entry name" value="Probable ACP-binding domain of malonyl-CoA ACP transacylase"/>
    <property type="match status" value="1"/>
</dbReference>
<dbReference type="InterPro" id="IPR049900">
    <property type="entry name" value="PKS_mFAS_DH"/>
</dbReference>
<dbReference type="Pfam" id="PF23114">
    <property type="entry name" value="NAD-bd_HRPKS_sdrA"/>
    <property type="match status" value="1"/>
</dbReference>
<dbReference type="InterPro" id="IPR049551">
    <property type="entry name" value="PKS_DH_C"/>
</dbReference>
<evidence type="ECO:0000259" key="9">
    <source>
        <dbReference type="PROSITE" id="PS52019"/>
    </source>
</evidence>
<dbReference type="InterPro" id="IPR036291">
    <property type="entry name" value="NAD(P)-bd_dom_sf"/>
</dbReference>
<comment type="caution">
    <text evidence="10">The sequence shown here is derived from an EMBL/GenBank/DDBJ whole genome shotgun (WGS) entry which is preliminary data.</text>
</comment>
<keyword evidence="11" id="KW-1185">Reference proteome</keyword>
<dbReference type="GO" id="GO:0044550">
    <property type="term" value="P:secondary metabolite biosynthetic process"/>
    <property type="evidence" value="ECO:0007669"/>
    <property type="project" value="TreeGrafter"/>
</dbReference>
<feature type="region of interest" description="N-terminal hotdog fold" evidence="6">
    <location>
        <begin position="947"/>
        <end position="1093"/>
    </location>
</feature>
<dbReference type="PANTHER" id="PTHR43775">
    <property type="entry name" value="FATTY ACID SYNTHASE"/>
    <property type="match status" value="1"/>
</dbReference>
<gene>
    <name evidence="10" type="ORF">NKR19_g6102</name>
</gene>
<dbReference type="SMART" id="SM00825">
    <property type="entry name" value="PKS_KS"/>
    <property type="match status" value="1"/>
</dbReference>
<keyword evidence="5" id="KW-0511">Multifunctional enzyme</keyword>
<evidence type="ECO:0000313" key="10">
    <source>
        <dbReference type="EMBL" id="KAJ9145274.1"/>
    </source>
</evidence>
<dbReference type="Pfam" id="PF21089">
    <property type="entry name" value="PKS_DH_N"/>
    <property type="match status" value="1"/>
</dbReference>
<dbReference type="InterPro" id="IPR049552">
    <property type="entry name" value="PKS_DH_N"/>
</dbReference>
<dbReference type="GO" id="GO:0004315">
    <property type="term" value="F:3-oxoacyl-[acyl-carrier-protein] synthase activity"/>
    <property type="evidence" value="ECO:0007669"/>
    <property type="project" value="InterPro"/>
</dbReference>
<dbReference type="GO" id="GO:0006633">
    <property type="term" value="P:fatty acid biosynthetic process"/>
    <property type="evidence" value="ECO:0007669"/>
    <property type="project" value="InterPro"/>
</dbReference>
<dbReference type="InterPro" id="IPR050091">
    <property type="entry name" value="PKS_NRPS_Biosynth_Enz"/>
</dbReference>
<protein>
    <submittedName>
        <fullName evidence="10">Ketoacyl-synt-domain-containing protein</fullName>
    </submittedName>
</protein>
<feature type="active site" description="Proton acceptor; for dehydratase activity" evidence="6">
    <location>
        <position position="980"/>
    </location>
</feature>
<dbReference type="EMBL" id="JANBVN010000090">
    <property type="protein sequence ID" value="KAJ9145274.1"/>
    <property type="molecule type" value="Genomic_DNA"/>
</dbReference>
<name>A0AA38VTY8_9PEZI</name>
<reference evidence="10" key="1">
    <citation type="submission" date="2022-07" db="EMBL/GenBank/DDBJ databases">
        <title>Fungi with potential for degradation of polypropylene.</title>
        <authorList>
            <person name="Gostincar C."/>
        </authorList>
    </citation>
    <scope>NUCLEOTIDE SEQUENCE</scope>
    <source>
        <strain evidence="10">EXF-13287</strain>
    </source>
</reference>
<dbReference type="Proteomes" id="UP001174691">
    <property type="component" value="Unassembled WGS sequence"/>
</dbReference>
<dbReference type="SUPFAM" id="SSF53901">
    <property type="entry name" value="Thiolase-like"/>
    <property type="match status" value="1"/>
</dbReference>
<dbReference type="SMART" id="SM00826">
    <property type="entry name" value="PKS_DH"/>
    <property type="match status" value="1"/>
</dbReference>
<dbReference type="Gene3D" id="3.90.180.10">
    <property type="entry name" value="Medium-chain alcohol dehydrogenases, catalytic domain"/>
    <property type="match status" value="1"/>
</dbReference>
<dbReference type="Pfam" id="PF00109">
    <property type="entry name" value="ketoacyl-synt"/>
    <property type="match status" value="1"/>
</dbReference>
<dbReference type="Pfam" id="PF14765">
    <property type="entry name" value="PS-DH"/>
    <property type="match status" value="1"/>
</dbReference>
<dbReference type="InterPro" id="IPR013968">
    <property type="entry name" value="PKS_KR"/>
</dbReference>
<feature type="domain" description="PKS/mFAS DH" evidence="9">
    <location>
        <begin position="947"/>
        <end position="1280"/>
    </location>
</feature>
<dbReference type="InterPro" id="IPR020843">
    <property type="entry name" value="ER"/>
</dbReference>
<dbReference type="PROSITE" id="PS52019">
    <property type="entry name" value="PKS_MFAS_DH"/>
    <property type="match status" value="1"/>
</dbReference>
<keyword evidence="4" id="KW-0560">Oxidoreductase</keyword>
<keyword evidence="3" id="KW-0808">Transferase</keyword>
<dbReference type="Gene3D" id="3.30.70.3290">
    <property type="match status" value="1"/>
</dbReference>
<dbReference type="InterPro" id="IPR020841">
    <property type="entry name" value="PKS_Beta-ketoAc_synthase_dom"/>
</dbReference>
<evidence type="ECO:0000259" key="8">
    <source>
        <dbReference type="PROSITE" id="PS52004"/>
    </source>
</evidence>
<dbReference type="SMART" id="SM00827">
    <property type="entry name" value="PKS_AT"/>
    <property type="match status" value="1"/>
</dbReference>
<keyword evidence="1" id="KW-0596">Phosphopantetheine</keyword>
<dbReference type="SMART" id="SM00829">
    <property type="entry name" value="PKS_ER"/>
    <property type="match status" value="1"/>
</dbReference>
<dbReference type="Pfam" id="PF16197">
    <property type="entry name" value="KAsynt_C_assoc"/>
    <property type="match status" value="1"/>
</dbReference>
<evidence type="ECO:0000313" key="11">
    <source>
        <dbReference type="Proteomes" id="UP001174691"/>
    </source>
</evidence>
<dbReference type="Pfam" id="PF08659">
    <property type="entry name" value="KR"/>
    <property type="match status" value="1"/>
</dbReference>
<dbReference type="InterPro" id="IPR014031">
    <property type="entry name" value="Ketoacyl_synth_C"/>
</dbReference>
<dbReference type="PROSITE" id="PS52004">
    <property type="entry name" value="KS3_2"/>
    <property type="match status" value="1"/>
</dbReference>
<dbReference type="Gene3D" id="3.10.129.110">
    <property type="entry name" value="Polyketide synthase dehydratase"/>
    <property type="match status" value="1"/>
</dbReference>
<accession>A0AA38VTY8</accession>
<dbReference type="GO" id="GO:0016491">
    <property type="term" value="F:oxidoreductase activity"/>
    <property type="evidence" value="ECO:0007669"/>
    <property type="project" value="UniProtKB-KW"/>
</dbReference>
<dbReference type="CDD" id="cd00833">
    <property type="entry name" value="PKS"/>
    <property type="match status" value="1"/>
</dbReference>
<dbReference type="InterPro" id="IPR016036">
    <property type="entry name" value="Malonyl_transacylase_ACP-bd"/>
</dbReference>
<evidence type="ECO:0000256" key="4">
    <source>
        <dbReference type="ARBA" id="ARBA00023002"/>
    </source>
</evidence>
<dbReference type="Pfam" id="PF02801">
    <property type="entry name" value="Ketoacyl-synt_C"/>
    <property type="match status" value="1"/>
</dbReference>
<proteinExistence type="predicted"/>
<dbReference type="SUPFAM" id="SSF50129">
    <property type="entry name" value="GroES-like"/>
    <property type="match status" value="1"/>
</dbReference>
<evidence type="ECO:0000256" key="6">
    <source>
        <dbReference type="PROSITE-ProRule" id="PRU01363"/>
    </source>
</evidence>
<dbReference type="SUPFAM" id="SSF51735">
    <property type="entry name" value="NAD(P)-binding Rossmann-fold domains"/>
    <property type="match status" value="3"/>
</dbReference>
<dbReference type="Gene3D" id="3.40.50.720">
    <property type="entry name" value="NAD(P)-binding Rossmann-like Domain"/>
    <property type="match status" value="3"/>
</dbReference>
<dbReference type="Gene3D" id="3.40.47.10">
    <property type="match status" value="1"/>
</dbReference>
<evidence type="ECO:0000256" key="5">
    <source>
        <dbReference type="ARBA" id="ARBA00023268"/>
    </source>
</evidence>
<dbReference type="SMART" id="SM00822">
    <property type="entry name" value="PKS_KR"/>
    <property type="match status" value="1"/>
</dbReference>
<dbReference type="GO" id="GO:0004312">
    <property type="term" value="F:fatty acid synthase activity"/>
    <property type="evidence" value="ECO:0007669"/>
    <property type="project" value="TreeGrafter"/>
</dbReference>
<dbReference type="InterPro" id="IPR016039">
    <property type="entry name" value="Thiolase-like"/>
</dbReference>
<sequence length="2447" mass="267823">MDTERARPKEAIAIIGMACRFPGGAHNPEQFFDNLEAGKSAWCEFPSDRLNIGGFYHPSPHRHDSFNFRGAHFLTGNITAFDAEFFSMSATESNSTDVQQRILLEVAYEAVENAGIPKEKLAGTGTSVYIGSFVKDYEQVSMRDAQYLAADCATGNGIAIMSNRISYFFDIHGPSMTIDTGCSASLICIHQAVQSLLSGESSMAMAGGTGMILTPSTIMPMVSLGFLSKDGKCHTFDSRANGYGRGEGVGIVVLKRLSDAIRDNDTIRGVIRGTSTNQDGRTSGITMPSAEAQVANIRKCYASAGLGCDETMFVECHGTGTQAGDPRELKAVSDALCNGRPADKPMLVGSIKTNIGHLEGSAGVAGVIKAVMTIEKGRIPRHINFQSWNPDIDHRRLKVDVPLHNTPWPSDGLRRISVNSFGFGGSNAHAIIDDAAHYLEQEMRVVANHNTTIASADELCADTTMEGTSYGDPAATPYLFVFSTNDPGGVARIADTHLSYLTGRCYRSRSMRDYAYTLFSRRSKLQYKSFAVAYDREELISELARVKTSQPLRFQKSRPLNLAFVFSGQGAQWFRMGMDLCTFEPFQRSLMESSDLLRQLDPSSDPLSPLVQETDPTSRTIDDPVYAQPLTTVVQLALVDLLAACGVKPTSVVGHSSGEIAAAYAAGMICKMAALTIAYFRGKVASHVSFKGSMLAVNLSSADVGQYVDTAKQGTVCIACINSPESVTLSGDADLIRHIQSLLDRDGITNKLLAVETAYHSHHMRTVSDEYQAMLNVYLPKSATASNGPAMFSSVTGQRVSDTELGASYWVKNMVSPVEFEKAVSAMVKAEKSVRPDILLEVSPHIVLRKALSEIVGSHATGDSKWEIPYFPLMVRKTDNALTALNTLGELWARGLPIQLDWLHHRLSEGKPKCLVDLPTYPWDHSKTYWHESHLSKAHRFRKFGSHDFLGTMTADSITPQEPRWRGFIDVTENPWIEHHKIQKKIMYPAAGMVVMAVEAAKQLVDGAVDSSGDMLDFEISDFKIEEPMIIPEGETRLEYNFNATRVEESTADRLSTWRYSFAIYSILDTASAPPDLHTANARGFFTVRFKPRGLGGMNGATELTDLDNISKSLRASTAFVDFTNGMDPREFYERLNIIGLNYGRLCRNITAMSPPREAPDSQSTKYCWTKVQIPNTKAVMPEEYETPSTIHPATLDSMFQSLFVLGDEPMVPHFIQSVRISACFPQGAGTEFLGYSEAKRKGTREAVSDVVMWHGEDRERCVISIKGLSVITMAAPGKNIPDFLPHHRNLCSQIVWKENVHCDAGSDNRTFETMLELMGHQFSGLRVLQVGGEASVASLVLRTLGADITPRISSYLILDETDDTFQAAQEQTAKQLRPILAFQQMADKYNLANALKQQKFDLVLADSRMGINRGALIQVLKPTGVMAFTHKDAATNGVAAQDGVLSGHLRRRITDYQLDLVPTSWYSLPQAYPGKMSTEAVIILLDKDNGLESRATSMSAALSSRLKSAGMGLEVKTMDLDEFRDLLNHDAPEGLGAYVVSLLDLNTDKDIVYNINPEHYSTIQALFQRTNKGLLWVTAGAQMDTESPTKAPFLGWARTVRSEEPDRQIVCLDLEVTNPHKRKRVENKTEGDTVTHDSVVAVCDVFFRSFTSTIPVSAREAEYAQRGGRLYIPRLEPIQEVNKLIEEGLDQEEIVHEVHSDKTKSLRLVNGASGTFADVYFANNPDTDRELQPREVLIDVEECCLIPDGLDTDGGKPGHQTDVWGTVAKVGADVTHVAPGHTVVAISCGAVATHVIADQRFVWEDQLPDSSFMHSPTCLITASFCLRVVSKGAKALIHGATGPHGQAAIQIAWSRGAEVYAVVSSEHERKALVEGGVLNDKHIFDADERLPERVAHVTRSKGVDIIFNPTTDHREMDFRMVRPYGQVIHLAQRGATSVAVAPGNGCFQLKMFDFGMLMEHCPERVAEHFDIVCDLSRSRIQEPVLQRSYTFGAVRAAFKDLRSNPFSGVRMLRRVSEKKKTNGECKLRTERTEILPFAKTPRQVYPVAQLPWFATYIVAGGLGGLGLDVVKWLTDHGARHVTILSRSRNHGKTSQDHIDALRQRGIQIAVMEVDICDSDSVAAVFKGISAHTTIAGIIQAAAVIKDGIYPNLSHADWELSTLPKTIGSYNLHLASLSLPEPPDFFVFLSSAAGIIGNPGQSSYNAGNAFCDALARHRSSRGLHSVSIDLGPVLGAGMVAADEALWDQLRAGGFIGVRLEDFHTVLERAVTVARPPTLSDPPSLKELVTAQKPQPFVCPPQVVMGVGTGGLVRQNKTTNPFWTRTPLFSYMNLVDLPPGSSLSSDPSSANPSSSLKPALLATPSRADAAALLLPYFIRALAEVMGKSHAEVDPDSILDHHGPDSLRMKEILDWVRSATGVTVGGINQMPLRSICAQVVDLGGFGGED</sequence>